<sequence length="230" mass="24946">MTHRYAFFCRTAAALLGLSVAAGPAFGASSPRDMNNARQMYQGASMNCLVANDFYAVHFTAMQEGRYEGERHDFVKYCQEIPGTGKTYLSIDLLDRDVRNTPVALRVIEEDLGEGGQLPKEKSTLSEVPPKIYKNGTVETYANITRPGHYALIAVIGDEAVTEDDRLRIPFSVGVPSPVQPNRWPGALAALVGAIVLATLCYVAYRHLGLRRAGSAAAGGTAKAPRRFPV</sequence>
<dbReference type="RefSeq" id="WP_169602936.1">
    <property type="nucleotide sequence ID" value="NZ_CP046565.1"/>
</dbReference>
<reference evidence="4" key="1">
    <citation type="submission" date="2019-12" db="EMBL/GenBank/DDBJ databases">
        <authorList>
            <person name="Awala S.I."/>
            <person name="Rhee S.K."/>
        </authorList>
    </citation>
    <scope>NUCLEOTIDE SEQUENCE [LARGE SCALE GENOMIC DNA]</scope>
    <source>
        <strain evidence="4">IM1</strain>
    </source>
</reference>
<feature type="signal peptide" evidence="2">
    <location>
        <begin position="1"/>
        <end position="27"/>
    </location>
</feature>
<feature type="transmembrane region" description="Helical" evidence="1">
    <location>
        <begin position="184"/>
        <end position="205"/>
    </location>
</feature>
<name>A0A858Q750_9GAMM</name>
<dbReference type="EMBL" id="CP046565">
    <property type="protein sequence ID" value="QJD29651.1"/>
    <property type="molecule type" value="Genomic_DNA"/>
</dbReference>
<evidence type="ECO:0000313" key="4">
    <source>
        <dbReference type="Proteomes" id="UP000503004"/>
    </source>
</evidence>
<keyword evidence="1" id="KW-1133">Transmembrane helix</keyword>
<dbReference type="Proteomes" id="UP000503004">
    <property type="component" value="Chromosome"/>
</dbReference>
<organism evidence="3 4">
    <name type="scientific">Methylococcus geothermalis</name>
    <dbReference type="NCBI Taxonomy" id="2681310"/>
    <lineage>
        <taxon>Bacteria</taxon>
        <taxon>Pseudomonadati</taxon>
        <taxon>Pseudomonadota</taxon>
        <taxon>Gammaproteobacteria</taxon>
        <taxon>Methylococcales</taxon>
        <taxon>Methylococcaceae</taxon>
        <taxon>Methylococcus</taxon>
    </lineage>
</organism>
<keyword evidence="1" id="KW-0812">Transmembrane</keyword>
<proteinExistence type="predicted"/>
<dbReference type="AlphaFoldDB" id="A0A858Q750"/>
<keyword evidence="1" id="KW-0472">Membrane</keyword>
<evidence type="ECO:0000256" key="1">
    <source>
        <dbReference type="SAM" id="Phobius"/>
    </source>
</evidence>
<gene>
    <name evidence="3" type="ORF">GNH96_06510</name>
</gene>
<keyword evidence="2" id="KW-0732">Signal</keyword>
<evidence type="ECO:0000313" key="3">
    <source>
        <dbReference type="EMBL" id="QJD29651.1"/>
    </source>
</evidence>
<protein>
    <submittedName>
        <fullName evidence="3">Uncharacterized protein</fullName>
    </submittedName>
</protein>
<dbReference type="KEGG" id="metu:GNH96_06510"/>
<evidence type="ECO:0000256" key="2">
    <source>
        <dbReference type="SAM" id="SignalP"/>
    </source>
</evidence>
<accession>A0A858Q750</accession>
<keyword evidence="4" id="KW-1185">Reference proteome</keyword>
<feature type="chain" id="PRO_5032930594" evidence="2">
    <location>
        <begin position="28"/>
        <end position="230"/>
    </location>
</feature>